<sequence>MTPHSRRALALASALVAAGLTLGTLPGTALADDYGTDGARVLTEDQARSLEQRIQVDPYANAGTSAASVGVEQHGDAPDAPLSSLDDATAGSALSARTTTLETSRGMAATTALSGTSGGYAVLHSLGSVARHSADGQEIWRRDNASLYAEWQVKPVRPWLVEPGPARITMGYNAVSPFTDASEHGFATGDLTGDGVADIAFTAEVGVKPSRAFTVPGSTLSTGTFVTVLDGATGRTLWSKLFADAQQIALVDGTLVVADQPVTNSSAPATATATLQAFRFSFTAGALSAERLWTYDTGVRAARWGDLLQLGSGRLAVSWNVRKTATAAGESHTVVLDAGAGTPLWKADGALYSRQLRLDSTRERLVALEQADATDGVKYQLAAYALPDGSRSTLDTRVNAVALGLTTGDVSGDKLPEYVVSEDTLDPNLWINATTVRTLGGDDGATQLWSDTTKREAGNYQDGPSAFGLKVVAGQILASYTVTEGHEGATNYGGSRYARIVSFAGRSGAVRWEHTGPVASQMYAEPFRKGDAWYARTVDPDQNIHTYKLDNGRRTDLTALQGDLSVVRAVDVNGDGRKDLVAGGESHGLWAYDGPSLVAGKPKLLWKKDLPGRVYGLQLADTDGDGKPELVVADGTSALVLRVRDGRTLADIDGEGRLVRSVTAGDADGDGRSEVFVPTDRVRAYSGTGRPLWTYTPEGPAVYVSDLAFQDGRVYGTYNTHGTLEAADITADGFALEAASGQVAWTADPTYDGSPIYGSLIGNGTFASKDIPYADGHAVVLVWTVEDAVGPKTRVEIRDGRTGEVLHATNAGGFNTVGTWSTGPEGLVLTGTASFTTYGPGGKDSKVFTLPPVHSGTFLIGPGGQRLLAAGGEGGWDVWDPSILAGTVNYPSSLVRQTALSTRGITAADLDGDGEDELIGTPLDTVGHDQAMEQSGARYRLSDDPLHGLIVVKLSRS</sequence>
<dbReference type="PANTHER" id="PTHR21419">
    <property type="match status" value="1"/>
</dbReference>
<feature type="region of interest" description="Disordered" evidence="6">
    <location>
        <begin position="65"/>
        <end position="87"/>
    </location>
</feature>
<evidence type="ECO:0000256" key="2">
    <source>
        <dbReference type="ARBA" id="ARBA00022692"/>
    </source>
</evidence>
<accession>A0ABV3CD85</accession>
<keyword evidence="9" id="KW-1185">Reference proteome</keyword>
<keyword evidence="5" id="KW-0472">Membrane</keyword>
<dbReference type="InterPro" id="IPR013517">
    <property type="entry name" value="FG-GAP"/>
</dbReference>
<name>A0ABV3CD85_9ACTN</name>
<evidence type="ECO:0000256" key="6">
    <source>
        <dbReference type="SAM" id="MobiDB-lite"/>
    </source>
</evidence>
<keyword evidence="3 7" id="KW-0732">Signal</keyword>
<evidence type="ECO:0000313" key="9">
    <source>
        <dbReference type="Proteomes" id="UP001551329"/>
    </source>
</evidence>
<dbReference type="PANTHER" id="PTHR21419:SF30">
    <property type="entry name" value="IG-LIKE DOMAIN-CONTAINING PROTEIN"/>
    <property type="match status" value="1"/>
</dbReference>
<evidence type="ECO:0000313" key="8">
    <source>
        <dbReference type="EMBL" id="MEU7072748.1"/>
    </source>
</evidence>
<dbReference type="InterPro" id="IPR045232">
    <property type="entry name" value="FAM234"/>
</dbReference>
<dbReference type="EMBL" id="JBEZAE010000014">
    <property type="protein sequence ID" value="MEU7072748.1"/>
    <property type="molecule type" value="Genomic_DNA"/>
</dbReference>
<dbReference type="PROSITE" id="PS51318">
    <property type="entry name" value="TAT"/>
    <property type="match status" value="1"/>
</dbReference>
<dbReference type="Pfam" id="PF13517">
    <property type="entry name" value="FG-GAP_3"/>
    <property type="match status" value="1"/>
</dbReference>
<gene>
    <name evidence="8" type="ORF">AB0A88_21750</name>
</gene>
<evidence type="ECO:0000256" key="5">
    <source>
        <dbReference type="ARBA" id="ARBA00023136"/>
    </source>
</evidence>
<evidence type="ECO:0000256" key="4">
    <source>
        <dbReference type="ARBA" id="ARBA00022989"/>
    </source>
</evidence>
<comment type="subcellular location">
    <subcellularLocation>
        <location evidence="1">Membrane</location>
        <topology evidence="1">Single-pass membrane protein</topology>
    </subcellularLocation>
</comment>
<evidence type="ECO:0000256" key="1">
    <source>
        <dbReference type="ARBA" id="ARBA00004167"/>
    </source>
</evidence>
<proteinExistence type="predicted"/>
<comment type="caution">
    <text evidence="8">The sequence shown here is derived from an EMBL/GenBank/DDBJ whole genome shotgun (WGS) entry which is preliminary data.</text>
</comment>
<evidence type="ECO:0000256" key="3">
    <source>
        <dbReference type="ARBA" id="ARBA00022729"/>
    </source>
</evidence>
<keyword evidence="2" id="KW-0812">Transmembrane</keyword>
<evidence type="ECO:0000256" key="7">
    <source>
        <dbReference type="SAM" id="SignalP"/>
    </source>
</evidence>
<dbReference type="RefSeq" id="WP_358474667.1">
    <property type="nucleotide sequence ID" value="NZ_JBEZAE010000014.1"/>
</dbReference>
<organism evidence="8 9">
    <name type="scientific">Streptomyces narbonensis</name>
    <dbReference type="NCBI Taxonomy" id="67333"/>
    <lineage>
        <taxon>Bacteria</taxon>
        <taxon>Bacillati</taxon>
        <taxon>Actinomycetota</taxon>
        <taxon>Actinomycetes</taxon>
        <taxon>Kitasatosporales</taxon>
        <taxon>Streptomycetaceae</taxon>
        <taxon>Streptomyces</taxon>
    </lineage>
</organism>
<keyword evidence="4" id="KW-1133">Transmembrane helix</keyword>
<dbReference type="InterPro" id="IPR006311">
    <property type="entry name" value="TAT_signal"/>
</dbReference>
<feature type="signal peptide" evidence="7">
    <location>
        <begin position="1"/>
        <end position="31"/>
    </location>
</feature>
<dbReference type="Proteomes" id="UP001551329">
    <property type="component" value="Unassembled WGS sequence"/>
</dbReference>
<dbReference type="InterPro" id="IPR028994">
    <property type="entry name" value="Integrin_alpha_N"/>
</dbReference>
<reference evidence="8 9" key="1">
    <citation type="submission" date="2024-06" db="EMBL/GenBank/DDBJ databases">
        <title>The Natural Products Discovery Center: Release of the First 8490 Sequenced Strains for Exploring Actinobacteria Biosynthetic Diversity.</title>
        <authorList>
            <person name="Kalkreuter E."/>
            <person name="Kautsar S.A."/>
            <person name="Yang D."/>
            <person name="Bader C.D."/>
            <person name="Teijaro C.N."/>
            <person name="Fluegel L."/>
            <person name="Davis C.M."/>
            <person name="Simpson J.R."/>
            <person name="Lauterbach L."/>
            <person name="Steele A.D."/>
            <person name="Gui C."/>
            <person name="Meng S."/>
            <person name="Li G."/>
            <person name="Viehrig K."/>
            <person name="Ye F."/>
            <person name="Su P."/>
            <person name="Kiefer A.F."/>
            <person name="Nichols A."/>
            <person name="Cepeda A.J."/>
            <person name="Yan W."/>
            <person name="Fan B."/>
            <person name="Jiang Y."/>
            <person name="Adhikari A."/>
            <person name="Zheng C.-J."/>
            <person name="Schuster L."/>
            <person name="Cowan T.M."/>
            <person name="Smanski M.J."/>
            <person name="Chevrette M.G."/>
            <person name="De Carvalho L.P.S."/>
            <person name="Shen B."/>
        </authorList>
    </citation>
    <scope>NUCLEOTIDE SEQUENCE [LARGE SCALE GENOMIC DNA]</scope>
    <source>
        <strain evidence="8 9">NPDC045974</strain>
    </source>
</reference>
<feature type="chain" id="PRO_5046829255" evidence="7">
    <location>
        <begin position="32"/>
        <end position="957"/>
    </location>
</feature>
<dbReference type="SUPFAM" id="SSF69318">
    <property type="entry name" value="Integrin alpha N-terminal domain"/>
    <property type="match status" value="2"/>
</dbReference>
<protein>
    <submittedName>
        <fullName evidence="8">VCBS repeat-containing protein</fullName>
    </submittedName>
</protein>